<feature type="non-terminal residue" evidence="2">
    <location>
        <position position="1"/>
    </location>
</feature>
<sequence>QSPPPPPPPPAQSPVPPLLPQRQSPPPPQLPAPRPKRPKRSQAGDAAGSGPSKRAKVKDGGATADAGKAWFEDALRLFIEGAHGFGDEGKGSLGGKWIECVEAYTAFQQRSGFSDDRRLPTKGRPGVVSEWIGVGRTRSMTWRPRALVPEHFEKVFEVWWTGLQPDWRVEGGKVVKSKILGDWSKLAYPGPNGLLSVMGALYYWGLEAYGKKARWKKWESAVIDCTTAFNHC</sequence>
<proteinExistence type="predicted"/>
<dbReference type="EMBL" id="NHTK01001081">
    <property type="protein sequence ID" value="PPR03274.1"/>
    <property type="molecule type" value="Genomic_DNA"/>
</dbReference>
<organism evidence="2 3">
    <name type="scientific">Panaeolus cyanescens</name>
    <dbReference type="NCBI Taxonomy" id="181874"/>
    <lineage>
        <taxon>Eukaryota</taxon>
        <taxon>Fungi</taxon>
        <taxon>Dikarya</taxon>
        <taxon>Basidiomycota</taxon>
        <taxon>Agaricomycotina</taxon>
        <taxon>Agaricomycetes</taxon>
        <taxon>Agaricomycetidae</taxon>
        <taxon>Agaricales</taxon>
        <taxon>Agaricineae</taxon>
        <taxon>Galeropsidaceae</taxon>
        <taxon>Panaeolus</taxon>
    </lineage>
</organism>
<evidence type="ECO:0000313" key="3">
    <source>
        <dbReference type="Proteomes" id="UP000284842"/>
    </source>
</evidence>
<name>A0A409YL06_9AGAR</name>
<evidence type="ECO:0000256" key="1">
    <source>
        <dbReference type="SAM" id="MobiDB-lite"/>
    </source>
</evidence>
<reference evidence="2 3" key="1">
    <citation type="journal article" date="2018" name="Evol. Lett.">
        <title>Horizontal gene cluster transfer increased hallucinogenic mushroom diversity.</title>
        <authorList>
            <person name="Reynolds H.T."/>
            <person name="Vijayakumar V."/>
            <person name="Gluck-Thaler E."/>
            <person name="Korotkin H.B."/>
            <person name="Matheny P.B."/>
            <person name="Slot J.C."/>
        </authorList>
    </citation>
    <scope>NUCLEOTIDE SEQUENCE [LARGE SCALE GENOMIC DNA]</scope>
    <source>
        <strain evidence="2 3">2629</strain>
    </source>
</reference>
<dbReference type="AlphaFoldDB" id="A0A409YL06"/>
<evidence type="ECO:0000313" key="2">
    <source>
        <dbReference type="EMBL" id="PPR03274.1"/>
    </source>
</evidence>
<dbReference type="InParanoid" id="A0A409YL06"/>
<gene>
    <name evidence="2" type="ORF">CVT24_012821</name>
</gene>
<accession>A0A409YL06</accession>
<comment type="caution">
    <text evidence="2">The sequence shown here is derived from an EMBL/GenBank/DDBJ whole genome shotgun (WGS) entry which is preliminary data.</text>
</comment>
<dbReference type="Proteomes" id="UP000284842">
    <property type="component" value="Unassembled WGS sequence"/>
</dbReference>
<protein>
    <submittedName>
        <fullName evidence="2">Uncharacterized protein</fullName>
    </submittedName>
</protein>
<feature type="compositionally biased region" description="Pro residues" evidence="1">
    <location>
        <begin position="1"/>
        <end position="33"/>
    </location>
</feature>
<feature type="region of interest" description="Disordered" evidence="1">
    <location>
        <begin position="1"/>
        <end position="61"/>
    </location>
</feature>
<dbReference type="OrthoDB" id="3250313at2759"/>
<keyword evidence="3" id="KW-1185">Reference proteome</keyword>